<reference evidence="3" key="1">
    <citation type="submission" date="2022-03" db="EMBL/GenBank/DDBJ databases">
        <title>Draft Genome Sequence of Firmicute Strain S0AB, a Heterotrophic Iron/Sulfur-Oxidizing Extreme Acidophile.</title>
        <authorList>
            <person name="Vergara E."/>
            <person name="Pakostova E."/>
            <person name="Johnson D.B."/>
            <person name="Holmes D.S."/>
        </authorList>
    </citation>
    <scope>NUCLEOTIDE SEQUENCE</scope>
    <source>
        <strain evidence="3">S0AB</strain>
    </source>
</reference>
<comment type="caution">
    <text evidence="3">The sequence shown here is derived from an EMBL/GenBank/DDBJ whole genome shotgun (WGS) entry which is preliminary data.</text>
</comment>
<gene>
    <name evidence="3" type="ORF">MM817_03278</name>
</gene>
<keyword evidence="2" id="KW-0812">Transmembrane</keyword>
<evidence type="ECO:0000313" key="4">
    <source>
        <dbReference type="Proteomes" id="UP001139263"/>
    </source>
</evidence>
<keyword evidence="2" id="KW-1133">Transmembrane helix</keyword>
<feature type="transmembrane region" description="Helical" evidence="2">
    <location>
        <begin position="26"/>
        <end position="48"/>
    </location>
</feature>
<feature type="region of interest" description="Disordered" evidence="1">
    <location>
        <begin position="82"/>
        <end position="104"/>
    </location>
</feature>
<organism evidence="3 4">
    <name type="scientific">Sulfoacidibacillus ferrooxidans</name>
    <dbReference type="NCBI Taxonomy" id="2005001"/>
    <lineage>
        <taxon>Bacteria</taxon>
        <taxon>Bacillati</taxon>
        <taxon>Bacillota</taxon>
        <taxon>Bacilli</taxon>
        <taxon>Bacillales</taxon>
        <taxon>Alicyclobacillaceae</taxon>
        <taxon>Sulfoacidibacillus</taxon>
    </lineage>
</organism>
<evidence type="ECO:0000256" key="2">
    <source>
        <dbReference type="SAM" id="Phobius"/>
    </source>
</evidence>
<keyword evidence="2" id="KW-0472">Membrane</keyword>
<accession>A0A9X1VB08</accession>
<dbReference type="Proteomes" id="UP001139263">
    <property type="component" value="Unassembled WGS sequence"/>
</dbReference>
<evidence type="ECO:0000313" key="3">
    <source>
        <dbReference type="EMBL" id="MCI0184981.1"/>
    </source>
</evidence>
<name>A0A9X1VB08_9BACL</name>
<dbReference type="EMBL" id="JALBUF010000054">
    <property type="protein sequence ID" value="MCI0184981.1"/>
    <property type="molecule type" value="Genomic_DNA"/>
</dbReference>
<proteinExistence type="predicted"/>
<keyword evidence="4" id="KW-1185">Reference proteome</keyword>
<sequence length="104" mass="10603">MMKKGITIGSLVRSERGDTVEKNVNVMAWVGATIVLFAIIGGVAWYLIGTGANNVSSGTKTVYTSLSSQSGMNSLASNAMGGNTQSYTNSDGSTFTAPGSGATQ</sequence>
<dbReference type="AlphaFoldDB" id="A0A9X1VB08"/>
<protein>
    <submittedName>
        <fullName evidence="3">Uncharacterized protein</fullName>
    </submittedName>
</protein>
<evidence type="ECO:0000256" key="1">
    <source>
        <dbReference type="SAM" id="MobiDB-lite"/>
    </source>
</evidence>